<dbReference type="GO" id="GO:0016853">
    <property type="term" value="F:isomerase activity"/>
    <property type="evidence" value="ECO:0007669"/>
    <property type="project" value="UniProtKB-KW"/>
</dbReference>
<dbReference type="InterPro" id="IPR029063">
    <property type="entry name" value="SAM-dependent_MTases_sf"/>
</dbReference>
<dbReference type="Pfam" id="PF02502">
    <property type="entry name" value="LacAB_rpiB"/>
    <property type="match status" value="1"/>
</dbReference>
<sequence length="676" mass="74080">MGVINVLITFLISSTHAAVDCDKDSEWVWARQELTRYAGKYLDRLDLIAPVLQFGGNIDPAVLSNSVDCRAGVTSLSLLITLYTLPPPELPQATEPLMKGLEDAGALLETEWPLLSLLSTVHRIVLQDRTEGDCPFEGPISAAIERMTEVGVVLPIPYIVRHLVSLESRRDCGILRATLTVHYHRAERLLETSLLEDIFRYSHIRAEDQEAFIEDALGPSWNASGAVDHVPQLQSAQSIITEFATHNFTVTLSSRAPLLEALDLLTLHPRVTIEARSPWTEEPVHYTQMVFPHRAGSDGLISNRVRAERLPYCTRPFMDLFVAMQLTSVIEVGPHLGDCVLWAVAVTGAIGMAAEPLKQLAEMIRASRDTNGFNSSSLTVFEVAVSDKDGPVVGGAEEPIEYIWGRAVVKTIDSLVESSEAWRQMLPEGRAAGALKIHTNGGEDAVLRGALRTLSHTDGIKLIMVNTNSFKVLSSCYDVILSLPRAYDLFITGHHGALIPLAAPTEHKLLFEPATARLQNGLKLVFGSDHAGIDLKNEMIDFVKNTLKAPEDCITDVGTFTHESIDYPDFAEKACKTLLSISDDTTKALGVVMCGSGLGISMSANKCKGIRCALCSSNYDARYSRLHNNANVLAMGGRTTGVEVAREILATYINTDFEGGRHQRRIDKMMALENKN</sequence>
<reference evidence="3 4" key="1">
    <citation type="submission" date="2020-04" db="EMBL/GenBank/DDBJ databases">
        <title>Perkinsus olseni comparative genomics.</title>
        <authorList>
            <person name="Bogema D.R."/>
        </authorList>
    </citation>
    <scope>NUCLEOTIDE SEQUENCE [LARGE SCALE GENOMIC DNA]</scope>
    <source>
        <strain evidence="3">ATCC PRA-179</strain>
    </source>
</reference>
<accession>A0A7J6KWY1</accession>
<dbReference type="NCBIfam" id="TIGR00689">
    <property type="entry name" value="rpiB_lacA_lacB"/>
    <property type="match status" value="1"/>
</dbReference>
<dbReference type="InterPro" id="IPR004785">
    <property type="entry name" value="RpiB"/>
</dbReference>
<name>A0A7J6KWY1_PEROL</name>
<dbReference type="Gene3D" id="3.40.50.150">
    <property type="entry name" value="Vaccinia Virus protein VP39"/>
    <property type="match status" value="1"/>
</dbReference>
<dbReference type="EMBL" id="JABAHT010000806">
    <property type="protein sequence ID" value="KAF4651748.1"/>
    <property type="molecule type" value="Genomic_DNA"/>
</dbReference>
<keyword evidence="1" id="KW-0413">Isomerase</keyword>
<evidence type="ECO:0000313" key="4">
    <source>
        <dbReference type="Proteomes" id="UP000570595"/>
    </source>
</evidence>
<dbReference type="Proteomes" id="UP000570595">
    <property type="component" value="Unassembled WGS sequence"/>
</dbReference>
<evidence type="ECO:0000256" key="2">
    <source>
        <dbReference type="SAM" id="SignalP"/>
    </source>
</evidence>
<organism evidence="3 4">
    <name type="scientific">Perkinsus olseni</name>
    <name type="common">Perkinsus atlanticus</name>
    <dbReference type="NCBI Taxonomy" id="32597"/>
    <lineage>
        <taxon>Eukaryota</taxon>
        <taxon>Sar</taxon>
        <taxon>Alveolata</taxon>
        <taxon>Perkinsozoa</taxon>
        <taxon>Perkinsea</taxon>
        <taxon>Perkinsida</taxon>
        <taxon>Perkinsidae</taxon>
        <taxon>Perkinsus</taxon>
    </lineage>
</organism>
<evidence type="ECO:0008006" key="5">
    <source>
        <dbReference type="Google" id="ProtNLM"/>
    </source>
</evidence>
<dbReference type="NCBIfam" id="NF004051">
    <property type="entry name" value="PRK05571.1"/>
    <property type="match status" value="1"/>
</dbReference>
<dbReference type="InterPro" id="IPR003500">
    <property type="entry name" value="RpiB_LacA_LacB"/>
</dbReference>
<feature type="chain" id="PRO_5029900094" description="Ribose 5-phosphate isomerase" evidence="2">
    <location>
        <begin position="18"/>
        <end position="676"/>
    </location>
</feature>
<comment type="caution">
    <text evidence="3">The sequence shown here is derived from an EMBL/GenBank/DDBJ whole genome shotgun (WGS) entry which is preliminary data.</text>
</comment>
<dbReference type="NCBIfam" id="TIGR01120">
    <property type="entry name" value="rpiB"/>
    <property type="match status" value="1"/>
</dbReference>
<dbReference type="InterPro" id="IPR036569">
    <property type="entry name" value="RpiB_LacA_LacB_sf"/>
</dbReference>
<dbReference type="PANTHER" id="PTHR30345:SF0">
    <property type="entry name" value="DNA DAMAGE-REPAIR_TOLERATION PROTEIN DRT102"/>
    <property type="match status" value="1"/>
</dbReference>
<evidence type="ECO:0000313" key="3">
    <source>
        <dbReference type="EMBL" id="KAF4651748.1"/>
    </source>
</evidence>
<dbReference type="GO" id="GO:0005975">
    <property type="term" value="P:carbohydrate metabolic process"/>
    <property type="evidence" value="ECO:0007669"/>
    <property type="project" value="InterPro"/>
</dbReference>
<proteinExistence type="predicted"/>
<feature type="signal peptide" evidence="2">
    <location>
        <begin position="1"/>
        <end position="17"/>
    </location>
</feature>
<dbReference type="OrthoDB" id="2106730at2759"/>
<dbReference type="SUPFAM" id="SSF53335">
    <property type="entry name" value="S-adenosyl-L-methionine-dependent methyltransferases"/>
    <property type="match status" value="1"/>
</dbReference>
<keyword evidence="2" id="KW-0732">Signal</keyword>
<dbReference type="PANTHER" id="PTHR30345">
    <property type="entry name" value="RIBOSE-5-PHOSPHATE ISOMERASE B"/>
    <property type="match status" value="1"/>
</dbReference>
<protein>
    <recommendedName>
        <fullName evidence="5">Ribose 5-phosphate isomerase</fullName>
    </recommendedName>
</protein>
<dbReference type="SUPFAM" id="SSF89623">
    <property type="entry name" value="Ribose/Galactose isomerase RpiB/AlsB"/>
    <property type="match status" value="1"/>
</dbReference>
<dbReference type="Gene3D" id="3.40.1400.10">
    <property type="entry name" value="Sugar-phosphate isomerase, RpiB/LacA/LacB"/>
    <property type="match status" value="1"/>
</dbReference>
<dbReference type="AlphaFoldDB" id="A0A7J6KWY1"/>
<gene>
    <name evidence="3" type="ORF">FOZ61_010230</name>
</gene>
<evidence type="ECO:0000256" key="1">
    <source>
        <dbReference type="ARBA" id="ARBA00023235"/>
    </source>
</evidence>